<reference evidence="6 7" key="1">
    <citation type="submission" date="2014-03" db="EMBL/GenBank/DDBJ databases">
        <title>Genome sequence of Clostridium litorale W6, DSM 5388.</title>
        <authorList>
            <person name="Poehlein A."/>
            <person name="Jagirdar A."/>
            <person name="Khonsari B."/>
            <person name="Chibani C.M."/>
            <person name="Gutierrez Gutierrez D.A."/>
            <person name="Davydova E."/>
            <person name="Alghaithi H.S."/>
            <person name="Nair K.P."/>
            <person name="Dhamotharan K."/>
            <person name="Chandran L."/>
            <person name="G W."/>
            <person name="Daniel R."/>
        </authorList>
    </citation>
    <scope>NUCLEOTIDE SEQUENCE [LARGE SCALE GENOMIC DNA]</scope>
    <source>
        <strain evidence="6 7">W6</strain>
    </source>
</reference>
<sequence length="128" mass="14364">MSKIVEGLYYTEHHDWVRVEGDKAYIGATDYAQHALGDIVYVELPEVDDEFGVEESYGVIESVKAATDVYMPVAGKIVEINEELEDAPESINEDPYGKWLVAVEMSDKSEIEKLMDASAYEAFCSKED</sequence>
<accession>A0A069RDY1</accession>
<organism evidence="6 7">
    <name type="scientific">Peptoclostridium litorale DSM 5388</name>
    <dbReference type="NCBI Taxonomy" id="1121324"/>
    <lineage>
        <taxon>Bacteria</taxon>
        <taxon>Bacillati</taxon>
        <taxon>Bacillota</taxon>
        <taxon>Clostridia</taxon>
        <taxon>Peptostreptococcales</taxon>
        <taxon>Peptoclostridiaceae</taxon>
        <taxon>Peptoclostridium</taxon>
    </lineage>
</organism>
<dbReference type="Gene3D" id="2.40.50.100">
    <property type="match status" value="1"/>
</dbReference>
<dbReference type="PROSITE" id="PS50968">
    <property type="entry name" value="BIOTINYL_LIPOYL"/>
    <property type="match status" value="1"/>
</dbReference>
<dbReference type="AlphaFoldDB" id="A0A069RDY1"/>
<dbReference type="Proteomes" id="UP000027946">
    <property type="component" value="Unassembled WGS sequence"/>
</dbReference>
<dbReference type="STRING" id="1121324.CLIT_20c00550"/>
<dbReference type="PANTHER" id="PTHR11715">
    <property type="entry name" value="GLYCINE CLEAVAGE SYSTEM H PROTEIN"/>
    <property type="match status" value="1"/>
</dbReference>
<evidence type="ECO:0000259" key="5">
    <source>
        <dbReference type="PROSITE" id="PS50968"/>
    </source>
</evidence>
<comment type="caution">
    <text evidence="6">The sequence shown here is derived from an EMBL/GenBank/DDBJ whole genome shotgun (WGS) entry which is preliminary data.</text>
</comment>
<dbReference type="GO" id="GO:0005960">
    <property type="term" value="C:glycine cleavage complex"/>
    <property type="evidence" value="ECO:0007669"/>
    <property type="project" value="InterPro"/>
</dbReference>
<comment type="function">
    <text evidence="3">The glycine cleavage system catalyzes the degradation of glycine. The H protein shuttles the methylamine group of glycine from the P protein to the T protein.</text>
</comment>
<feature type="domain" description="Lipoyl-binding" evidence="5">
    <location>
        <begin position="23"/>
        <end position="104"/>
    </location>
</feature>
<dbReference type="RefSeq" id="WP_038267043.1">
    <property type="nucleotide sequence ID" value="NZ_FSRH01000012.1"/>
</dbReference>
<dbReference type="Pfam" id="PF01597">
    <property type="entry name" value="GCV_H"/>
    <property type="match status" value="1"/>
</dbReference>
<dbReference type="PANTHER" id="PTHR11715:SF3">
    <property type="entry name" value="GLYCINE CLEAVAGE SYSTEM H PROTEIN-RELATED"/>
    <property type="match status" value="1"/>
</dbReference>
<evidence type="ECO:0000256" key="2">
    <source>
        <dbReference type="ARBA" id="ARBA00022823"/>
    </source>
</evidence>
<evidence type="ECO:0000256" key="4">
    <source>
        <dbReference type="PIRSR" id="PIRSR617453-50"/>
    </source>
</evidence>
<evidence type="ECO:0000256" key="3">
    <source>
        <dbReference type="HAMAP-Rule" id="MF_00272"/>
    </source>
</evidence>
<dbReference type="NCBIfam" id="TIGR00527">
    <property type="entry name" value="gcvH"/>
    <property type="match status" value="1"/>
</dbReference>
<gene>
    <name evidence="3 6" type="primary">gcvH</name>
    <name evidence="6" type="ORF">CLIT_20c00550</name>
</gene>
<dbReference type="CDD" id="cd06848">
    <property type="entry name" value="GCS_H"/>
    <property type="match status" value="1"/>
</dbReference>
<dbReference type="GO" id="GO:0019464">
    <property type="term" value="P:glycine decarboxylation via glycine cleavage system"/>
    <property type="evidence" value="ECO:0007669"/>
    <property type="project" value="UniProtKB-UniRule"/>
</dbReference>
<name>A0A069RDY1_PEPLI</name>
<protein>
    <recommendedName>
        <fullName evidence="3">Glycine cleavage system H protein</fullName>
    </recommendedName>
</protein>
<proteinExistence type="inferred from homology"/>
<comment type="cofactor">
    <cofactor evidence="3">
        <name>(R)-lipoate</name>
        <dbReference type="ChEBI" id="CHEBI:83088"/>
    </cofactor>
    <text evidence="3">Binds 1 lipoyl cofactor covalently.</text>
</comment>
<keyword evidence="2 3" id="KW-0450">Lipoyl</keyword>
<evidence type="ECO:0000313" key="7">
    <source>
        <dbReference type="Proteomes" id="UP000027946"/>
    </source>
</evidence>
<dbReference type="SUPFAM" id="SSF51230">
    <property type="entry name" value="Single hybrid motif"/>
    <property type="match status" value="1"/>
</dbReference>
<dbReference type="InterPro" id="IPR000089">
    <property type="entry name" value="Biotin_lipoyl"/>
</dbReference>
<dbReference type="InterPro" id="IPR011053">
    <property type="entry name" value="Single_hybrid_motif"/>
</dbReference>
<dbReference type="InterPro" id="IPR017453">
    <property type="entry name" value="GCV_H_sub"/>
</dbReference>
<dbReference type="HAMAP" id="MF_00272">
    <property type="entry name" value="GcvH"/>
    <property type="match status" value="1"/>
</dbReference>
<dbReference type="InterPro" id="IPR002930">
    <property type="entry name" value="GCV_H"/>
</dbReference>
<dbReference type="EMBL" id="JJMM01000020">
    <property type="protein sequence ID" value="KDR94410.1"/>
    <property type="molecule type" value="Genomic_DNA"/>
</dbReference>
<comment type="subunit">
    <text evidence="3">The glycine cleavage system is composed of four proteins: P, T, L and H.</text>
</comment>
<dbReference type="eggNOG" id="COG0509">
    <property type="taxonomic scope" value="Bacteria"/>
</dbReference>
<feature type="modified residue" description="N6-lipoyllysine" evidence="3 4">
    <location>
        <position position="64"/>
    </location>
</feature>
<keyword evidence="7" id="KW-1185">Reference proteome</keyword>
<comment type="similarity">
    <text evidence="1 3">Belongs to the GcvH family.</text>
</comment>
<evidence type="ECO:0000256" key="1">
    <source>
        <dbReference type="ARBA" id="ARBA00009249"/>
    </source>
</evidence>
<evidence type="ECO:0000313" key="6">
    <source>
        <dbReference type="EMBL" id="KDR94410.1"/>
    </source>
</evidence>
<dbReference type="InterPro" id="IPR033753">
    <property type="entry name" value="GCV_H/Fam206"/>
</dbReference>
<dbReference type="GO" id="GO:0005829">
    <property type="term" value="C:cytosol"/>
    <property type="evidence" value="ECO:0007669"/>
    <property type="project" value="TreeGrafter"/>
</dbReference>
<dbReference type="OrthoDB" id="9796712at2"/>
<dbReference type="GO" id="GO:0009249">
    <property type="term" value="P:protein lipoylation"/>
    <property type="evidence" value="ECO:0007669"/>
    <property type="project" value="TreeGrafter"/>
</dbReference>
<dbReference type="NCBIfam" id="NF002270">
    <property type="entry name" value="PRK01202.1"/>
    <property type="match status" value="1"/>
</dbReference>